<dbReference type="EMBL" id="BTSX01000003">
    <property type="protein sequence ID" value="GMS89642.1"/>
    <property type="molecule type" value="Genomic_DNA"/>
</dbReference>
<comment type="caution">
    <text evidence="1">The sequence shown here is derived from an EMBL/GenBank/DDBJ whole genome shotgun (WGS) entry which is preliminary data.</text>
</comment>
<evidence type="ECO:0000313" key="2">
    <source>
        <dbReference type="Proteomes" id="UP001432027"/>
    </source>
</evidence>
<dbReference type="Proteomes" id="UP001432027">
    <property type="component" value="Unassembled WGS sequence"/>
</dbReference>
<name>A0AAV5T587_9BILA</name>
<evidence type="ECO:0000313" key="1">
    <source>
        <dbReference type="EMBL" id="GMS89642.1"/>
    </source>
</evidence>
<organism evidence="1 2">
    <name type="scientific">Pristionchus entomophagus</name>
    <dbReference type="NCBI Taxonomy" id="358040"/>
    <lineage>
        <taxon>Eukaryota</taxon>
        <taxon>Metazoa</taxon>
        <taxon>Ecdysozoa</taxon>
        <taxon>Nematoda</taxon>
        <taxon>Chromadorea</taxon>
        <taxon>Rhabditida</taxon>
        <taxon>Rhabditina</taxon>
        <taxon>Diplogasteromorpha</taxon>
        <taxon>Diplogasteroidea</taxon>
        <taxon>Neodiplogasteridae</taxon>
        <taxon>Pristionchus</taxon>
    </lineage>
</organism>
<sequence>MYDAGEVVGFYSIEDRTAVIVDICEGGRELCQRVIGIDRSKKMAECILYRRHSIPNFSAECVLTCVDKGLALTVAYHELPIKGLTYPMNHLSNCHLKDISPLFIKANEYLERTGLEVTITNISPFSFSKSKLGCRVRDADQQFGYNSCYLLVIDIMSEAMKLLDVPDAPFKVPETLLFI</sequence>
<protein>
    <submittedName>
        <fullName evidence="1">Uncharacterized protein</fullName>
    </submittedName>
</protein>
<reference evidence="1" key="1">
    <citation type="submission" date="2023-10" db="EMBL/GenBank/DDBJ databases">
        <title>Genome assembly of Pristionchus species.</title>
        <authorList>
            <person name="Yoshida K."/>
            <person name="Sommer R.J."/>
        </authorList>
    </citation>
    <scope>NUCLEOTIDE SEQUENCE</scope>
    <source>
        <strain evidence="1">RS0144</strain>
    </source>
</reference>
<keyword evidence="2" id="KW-1185">Reference proteome</keyword>
<proteinExistence type="predicted"/>
<accession>A0AAV5T587</accession>
<dbReference type="AlphaFoldDB" id="A0AAV5T587"/>
<gene>
    <name evidence="1" type="ORF">PENTCL1PPCAC_11817</name>
</gene>